<dbReference type="CDD" id="cd00609">
    <property type="entry name" value="AAT_like"/>
    <property type="match status" value="1"/>
</dbReference>
<dbReference type="GO" id="GO:0030170">
    <property type="term" value="F:pyridoxal phosphate binding"/>
    <property type="evidence" value="ECO:0007669"/>
    <property type="project" value="InterPro"/>
</dbReference>
<dbReference type="EMBL" id="JACCFO010000001">
    <property type="protein sequence ID" value="NYI94686.1"/>
    <property type="molecule type" value="Genomic_DNA"/>
</dbReference>
<evidence type="ECO:0000313" key="8">
    <source>
        <dbReference type="Proteomes" id="UP000575985"/>
    </source>
</evidence>
<keyword evidence="4 7" id="KW-0238">DNA-binding</keyword>
<dbReference type="InterPro" id="IPR036390">
    <property type="entry name" value="WH_DNA-bd_sf"/>
</dbReference>
<dbReference type="Pfam" id="PF00392">
    <property type="entry name" value="GntR"/>
    <property type="match status" value="1"/>
</dbReference>
<evidence type="ECO:0000256" key="2">
    <source>
        <dbReference type="ARBA" id="ARBA00022898"/>
    </source>
</evidence>
<dbReference type="PROSITE" id="PS50949">
    <property type="entry name" value="HTH_GNTR"/>
    <property type="match status" value="1"/>
</dbReference>
<evidence type="ECO:0000256" key="4">
    <source>
        <dbReference type="ARBA" id="ARBA00023125"/>
    </source>
</evidence>
<evidence type="ECO:0000256" key="3">
    <source>
        <dbReference type="ARBA" id="ARBA00023015"/>
    </source>
</evidence>
<sequence>MSMDPAALADRLGRWSAGRGPLYLLLAARLRRLIDEGELAPGTALPPDRTLAAALTVARGTVVAAYEELRREGRIRRRQGSGTRVAGPVRPGPRESTGAPVFLHLLEPRDDVVLLACAAPDAPPPALPAAYERALARLREVTGDIGYHPLGHVRLRRAVAEHYARRGVPTEPDQVLVTNGGQQALALLARAFVGPGGTALVEAPTYPGALEAFREQAAAVRTLPVGLDGFGRAVRDRGRRPDLAYVAATHHNPTGAVLPPLVRRRLAAAAEAAGVPLVDDEVLAHLAFPGRDTPPPLAAYGRTVISVGSLSKSVWGGLRVGWIRAPRPVVDRLGRLRAVHDLGGNVAAQLAAAELLPRVESLCADGAADRRARHDHLRTELARRLPDWQAPPVPGGQTLWVRLPHGDGDSFAQTALRHGVAVLPGSGLDASGGSREFVRIHFLADHATLTTAAERLARAWRAYEGGEPDRDTPPSRALAV</sequence>
<reference evidence="7 8" key="1">
    <citation type="submission" date="2020-07" db="EMBL/GenBank/DDBJ databases">
        <title>Sequencing the genomes of 1000 actinobacteria strains.</title>
        <authorList>
            <person name="Klenk H.-P."/>
        </authorList>
    </citation>
    <scope>NUCLEOTIDE SEQUENCE [LARGE SCALE GENOMIC DNA]</scope>
    <source>
        <strain evidence="7 8">DSM 45927</strain>
    </source>
</reference>
<organism evidence="7 8">
    <name type="scientific">Streptomonospora nanhaiensis</name>
    <dbReference type="NCBI Taxonomy" id="1323731"/>
    <lineage>
        <taxon>Bacteria</taxon>
        <taxon>Bacillati</taxon>
        <taxon>Actinomycetota</taxon>
        <taxon>Actinomycetes</taxon>
        <taxon>Streptosporangiales</taxon>
        <taxon>Nocardiopsidaceae</taxon>
        <taxon>Streptomonospora</taxon>
    </lineage>
</organism>
<dbReference type="PANTHER" id="PTHR46577:SF1">
    <property type="entry name" value="HTH-TYPE TRANSCRIPTIONAL REGULATORY PROTEIN GABR"/>
    <property type="match status" value="1"/>
</dbReference>
<protein>
    <submittedName>
        <fullName evidence="7">DNA-binding transcriptional MocR family regulator</fullName>
    </submittedName>
</protein>
<dbReference type="InterPro" id="IPR051446">
    <property type="entry name" value="HTH_trans_reg/aminotransferase"/>
</dbReference>
<dbReference type="PANTHER" id="PTHR46577">
    <property type="entry name" value="HTH-TYPE TRANSCRIPTIONAL REGULATORY PROTEIN GABR"/>
    <property type="match status" value="1"/>
</dbReference>
<evidence type="ECO:0000256" key="1">
    <source>
        <dbReference type="ARBA" id="ARBA00005384"/>
    </source>
</evidence>
<dbReference type="SMART" id="SM00345">
    <property type="entry name" value="HTH_GNTR"/>
    <property type="match status" value="1"/>
</dbReference>
<dbReference type="SUPFAM" id="SSF53383">
    <property type="entry name" value="PLP-dependent transferases"/>
    <property type="match status" value="1"/>
</dbReference>
<dbReference type="RefSeq" id="WP_338119721.1">
    <property type="nucleotide sequence ID" value="NZ_JACCFO010000001.1"/>
</dbReference>
<dbReference type="AlphaFoldDB" id="A0A853BJJ4"/>
<dbReference type="InterPro" id="IPR015421">
    <property type="entry name" value="PyrdxlP-dep_Trfase_major"/>
</dbReference>
<dbReference type="InterPro" id="IPR004839">
    <property type="entry name" value="Aminotransferase_I/II_large"/>
</dbReference>
<dbReference type="GO" id="GO:0003700">
    <property type="term" value="F:DNA-binding transcription factor activity"/>
    <property type="evidence" value="ECO:0007669"/>
    <property type="project" value="InterPro"/>
</dbReference>
<dbReference type="InterPro" id="IPR000524">
    <property type="entry name" value="Tscrpt_reg_HTH_GntR"/>
</dbReference>
<keyword evidence="2" id="KW-0663">Pyridoxal phosphate</keyword>
<keyword evidence="3" id="KW-0805">Transcription regulation</keyword>
<dbReference type="GO" id="GO:0003677">
    <property type="term" value="F:DNA binding"/>
    <property type="evidence" value="ECO:0007669"/>
    <property type="project" value="UniProtKB-KW"/>
</dbReference>
<proteinExistence type="inferred from homology"/>
<name>A0A853BJJ4_9ACTN</name>
<feature type="domain" description="HTH gntR-type" evidence="6">
    <location>
        <begin position="20"/>
        <end position="88"/>
    </location>
</feature>
<dbReference type="InterPro" id="IPR036388">
    <property type="entry name" value="WH-like_DNA-bd_sf"/>
</dbReference>
<gene>
    <name evidence="7" type="ORF">HNR12_000963</name>
</gene>
<dbReference type="Pfam" id="PF00155">
    <property type="entry name" value="Aminotran_1_2"/>
    <property type="match status" value="1"/>
</dbReference>
<keyword evidence="8" id="KW-1185">Reference proteome</keyword>
<accession>A0A853BJJ4</accession>
<comment type="similarity">
    <text evidence="1">In the C-terminal section; belongs to the class-I pyridoxal-phosphate-dependent aminotransferase family.</text>
</comment>
<dbReference type="Gene3D" id="1.10.10.10">
    <property type="entry name" value="Winged helix-like DNA-binding domain superfamily/Winged helix DNA-binding domain"/>
    <property type="match status" value="1"/>
</dbReference>
<dbReference type="SUPFAM" id="SSF46785">
    <property type="entry name" value="Winged helix' DNA-binding domain"/>
    <property type="match status" value="1"/>
</dbReference>
<dbReference type="Proteomes" id="UP000575985">
    <property type="component" value="Unassembled WGS sequence"/>
</dbReference>
<keyword evidence="5" id="KW-0804">Transcription</keyword>
<evidence type="ECO:0000313" key="7">
    <source>
        <dbReference type="EMBL" id="NYI94686.1"/>
    </source>
</evidence>
<comment type="caution">
    <text evidence="7">The sequence shown here is derived from an EMBL/GenBank/DDBJ whole genome shotgun (WGS) entry which is preliminary data.</text>
</comment>
<dbReference type="InterPro" id="IPR015424">
    <property type="entry name" value="PyrdxlP-dep_Trfase"/>
</dbReference>
<evidence type="ECO:0000256" key="5">
    <source>
        <dbReference type="ARBA" id="ARBA00023163"/>
    </source>
</evidence>
<evidence type="ECO:0000259" key="6">
    <source>
        <dbReference type="PROSITE" id="PS50949"/>
    </source>
</evidence>
<dbReference type="Gene3D" id="3.40.640.10">
    <property type="entry name" value="Type I PLP-dependent aspartate aminotransferase-like (Major domain)"/>
    <property type="match status" value="1"/>
</dbReference>